<protein>
    <recommendedName>
        <fullName evidence="3">Ig-like domain-containing protein</fullName>
    </recommendedName>
</protein>
<dbReference type="EMBL" id="JAINUG010000128">
    <property type="protein sequence ID" value="KAJ8394288.1"/>
    <property type="molecule type" value="Genomic_DNA"/>
</dbReference>
<dbReference type="AlphaFoldDB" id="A0AAD7WEX4"/>
<reference evidence="1" key="1">
    <citation type="journal article" date="2023" name="Science">
        <title>Genome structures resolve the early diversification of teleost fishes.</title>
        <authorList>
            <person name="Parey E."/>
            <person name="Louis A."/>
            <person name="Montfort J."/>
            <person name="Bouchez O."/>
            <person name="Roques C."/>
            <person name="Iampietro C."/>
            <person name="Lluch J."/>
            <person name="Castinel A."/>
            <person name="Donnadieu C."/>
            <person name="Desvignes T."/>
            <person name="Floi Bucao C."/>
            <person name="Jouanno E."/>
            <person name="Wen M."/>
            <person name="Mejri S."/>
            <person name="Dirks R."/>
            <person name="Jansen H."/>
            <person name="Henkel C."/>
            <person name="Chen W.J."/>
            <person name="Zahm M."/>
            <person name="Cabau C."/>
            <person name="Klopp C."/>
            <person name="Thompson A.W."/>
            <person name="Robinson-Rechavi M."/>
            <person name="Braasch I."/>
            <person name="Lecointre G."/>
            <person name="Bobe J."/>
            <person name="Postlethwait J.H."/>
            <person name="Berthelot C."/>
            <person name="Roest Crollius H."/>
            <person name="Guiguen Y."/>
        </authorList>
    </citation>
    <scope>NUCLEOTIDE SEQUENCE</scope>
    <source>
        <strain evidence="1">NC1722</strain>
    </source>
</reference>
<gene>
    <name evidence="1" type="ORF">AAFF_G00048710</name>
</gene>
<evidence type="ECO:0000313" key="2">
    <source>
        <dbReference type="Proteomes" id="UP001221898"/>
    </source>
</evidence>
<keyword evidence="2" id="KW-1185">Reference proteome</keyword>
<evidence type="ECO:0008006" key="3">
    <source>
        <dbReference type="Google" id="ProtNLM"/>
    </source>
</evidence>
<comment type="caution">
    <text evidence="1">The sequence shown here is derived from an EMBL/GenBank/DDBJ whole genome shotgun (WGS) entry which is preliminary data.</text>
</comment>
<name>A0AAD7WEX4_9TELE</name>
<proteinExistence type="predicted"/>
<organism evidence="1 2">
    <name type="scientific">Aldrovandia affinis</name>
    <dbReference type="NCBI Taxonomy" id="143900"/>
    <lineage>
        <taxon>Eukaryota</taxon>
        <taxon>Metazoa</taxon>
        <taxon>Chordata</taxon>
        <taxon>Craniata</taxon>
        <taxon>Vertebrata</taxon>
        <taxon>Euteleostomi</taxon>
        <taxon>Actinopterygii</taxon>
        <taxon>Neopterygii</taxon>
        <taxon>Teleostei</taxon>
        <taxon>Notacanthiformes</taxon>
        <taxon>Halosauridae</taxon>
        <taxon>Aldrovandia</taxon>
    </lineage>
</organism>
<sequence>MLAGQAPVPRTPQTAIQLGEESVMMGRHRFPSLAVMWAPPSVRIVHSGHACNVEEERYTERVYTIREGETLELTCLVTGHPRPQKGRGGRCRQWGCFRDSVTQGRPARRLRASHVRGFNCRSGGHSGGDRSVACRDVTRPRAAAARVCETGEAFGRRRSLSFRMSLAPVRTSGGAAFLPCFR</sequence>
<dbReference type="Proteomes" id="UP001221898">
    <property type="component" value="Unassembled WGS sequence"/>
</dbReference>
<evidence type="ECO:0000313" key="1">
    <source>
        <dbReference type="EMBL" id="KAJ8394288.1"/>
    </source>
</evidence>
<accession>A0AAD7WEX4</accession>